<dbReference type="SUPFAM" id="SSF103088">
    <property type="entry name" value="OmpA-like"/>
    <property type="match status" value="1"/>
</dbReference>
<dbReference type="InterPro" id="IPR006664">
    <property type="entry name" value="OMP_bac"/>
</dbReference>
<dbReference type="GO" id="GO:0009279">
    <property type="term" value="C:cell outer membrane"/>
    <property type="evidence" value="ECO:0007669"/>
    <property type="project" value="UniProtKB-SubCell"/>
</dbReference>
<dbReference type="Proteomes" id="UP000298656">
    <property type="component" value="Chromosome 2"/>
</dbReference>
<sequence length="238" mass="25725">MFQTARAKFLVAAAVVLTGCTSASGPTYSSWSLNLPNGEKAYRVDCFGVFEGAETCQRKAREICDTQPVRVLQDMGPLRQGSTEPNTRELTFQCGVPAVASAPPPPPRAAPALPPSAPRLPERKMTFGGDANFDFDQAILKPEGRERLDKLIDEARGTTFDTVTANGYTDSVGRDKYNQALSERRAQSVVAYLKNQGLQSKQFIARGYGKASPIASNETAGGRSQNRRVEVSFGGDTK</sequence>
<keyword evidence="6" id="KW-0732">Signal</keyword>
<comment type="subcellular location">
    <subcellularLocation>
        <location evidence="1">Cell outer membrane</location>
    </subcellularLocation>
</comment>
<reference evidence="8 9" key="1">
    <citation type="submission" date="2019-05" db="EMBL/GenBank/DDBJ databases">
        <title>Burkholderia sp. DHOD12, isolated from subtropical forest soil.</title>
        <authorList>
            <person name="Gao Z.-H."/>
            <person name="Qiu L.-H."/>
        </authorList>
    </citation>
    <scope>NUCLEOTIDE SEQUENCE [LARGE SCALE GENOMIC DNA]</scope>
    <source>
        <strain evidence="8 9">DHOD12</strain>
    </source>
</reference>
<dbReference type="PROSITE" id="PS51123">
    <property type="entry name" value="OMPA_2"/>
    <property type="match status" value="1"/>
</dbReference>
<evidence type="ECO:0000259" key="7">
    <source>
        <dbReference type="PROSITE" id="PS51123"/>
    </source>
</evidence>
<feature type="region of interest" description="Disordered" evidence="5">
    <location>
        <begin position="100"/>
        <end position="119"/>
    </location>
</feature>
<dbReference type="Gene3D" id="3.30.1330.60">
    <property type="entry name" value="OmpA-like domain"/>
    <property type="match status" value="1"/>
</dbReference>
<evidence type="ECO:0000256" key="5">
    <source>
        <dbReference type="SAM" id="MobiDB-lite"/>
    </source>
</evidence>
<dbReference type="InterPro" id="IPR006665">
    <property type="entry name" value="OmpA-like"/>
</dbReference>
<evidence type="ECO:0000256" key="6">
    <source>
        <dbReference type="SAM" id="SignalP"/>
    </source>
</evidence>
<evidence type="ECO:0000313" key="9">
    <source>
        <dbReference type="Proteomes" id="UP000298656"/>
    </source>
</evidence>
<dbReference type="InterPro" id="IPR050330">
    <property type="entry name" value="Bact_OuterMem_StrucFunc"/>
</dbReference>
<dbReference type="EMBL" id="CP040078">
    <property type="protein sequence ID" value="QCP55029.1"/>
    <property type="molecule type" value="Genomic_DNA"/>
</dbReference>
<evidence type="ECO:0000313" key="8">
    <source>
        <dbReference type="EMBL" id="QCP55029.1"/>
    </source>
</evidence>
<evidence type="ECO:0000256" key="3">
    <source>
        <dbReference type="ARBA" id="ARBA00023237"/>
    </source>
</evidence>
<feature type="compositionally biased region" description="Pro residues" evidence="5">
    <location>
        <begin position="102"/>
        <end position="118"/>
    </location>
</feature>
<dbReference type="InterPro" id="IPR036737">
    <property type="entry name" value="OmpA-like_sf"/>
</dbReference>
<feature type="chain" id="PRO_5020643048" evidence="6">
    <location>
        <begin position="24"/>
        <end position="238"/>
    </location>
</feature>
<dbReference type="PANTHER" id="PTHR30329:SF21">
    <property type="entry name" value="LIPOPROTEIN YIAD-RELATED"/>
    <property type="match status" value="1"/>
</dbReference>
<keyword evidence="9" id="KW-1185">Reference proteome</keyword>
<gene>
    <name evidence="8" type="ORF">FAZ95_36650</name>
</gene>
<feature type="domain" description="OmpA-like" evidence="7">
    <location>
        <begin position="120"/>
        <end position="237"/>
    </location>
</feature>
<accession>A0A4P8J7B8</accession>
<keyword evidence="2 4" id="KW-0472">Membrane</keyword>
<evidence type="ECO:0000256" key="1">
    <source>
        <dbReference type="ARBA" id="ARBA00004442"/>
    </source>
</evidence>
<evidence type="ECO:0000256" key="4">
    <source>
        <dbReference type="PROSITE-ProRule" id="PRU00473"/>
    </source>
</evidence>
<dbReference type="PANTHER" id="PTHR30329">
    <property type="entry name" value="STATOR ELEMENT OF FLAGELLAR MOTOR COMPLEX"/>
    <property type="match status" value="1"/>
</dbReference>
<feature type="compositionally biased region" description="Polar residues" evidence="5">
    <location>
        <begin position="214"/>
        <end position="224"/>
    </location>
</feature>
<dbReference type="AlphaFoldDB" id="A0A4P8J7B8"/>
<protein>
    <submittedName>
        <fullName evidence="8">OmpA family protein</fullName>
    </submittedName>
</protein>
<dbReference type="OrthoDB" id="9782229at2"/>
<proteinExistence type="predicted"/>
<feature type="signal peptide" evidence="6">
    <location>
        <begin position="1"/>
        <end position="23"/>
    </location>
</feature>
<name>A0A4P8J7B8_9BURK</name>
<dbReference type="PRINTS" id="PR01021">
    <property type="entry name" value="OMPADOMAIN"/>
</dbReference>
<dbReference type="CDD" id="cd07185">
    <property type="entry name" value="OmpA_C-like"/>
    <property type="match status" value="1"/>
</dbReference>
<evidence type="ECO:0000256" key="2">
    <source>
        <dbReference type="ARBA" id="ARBA00023136"/>
    </source>
</evidence>
<keyword evidence="3" id="KW-0998">Cell outer membrane</keyword>
<dbReference type="PROSITE" id="PS51257">
    <property type="entry name" value="PROKAR_LIPOPROTEIN"/>
    <property type="match status" value="1"/>
</dbReference>
<feature type="region of interest" description="Disordered" evidence="5">
    <location>
        <begin position="212"/>
        <end position="238"/>
    </location>
</feature>
<dbReference type="Pfam" id="PF00691">
    <property type="entry name" value="OmpA"/>
    <property type="match status" value="1"/>
</dbReference>
<dbReference type="KEGG" id="tvl:FAZ95_36650"/>
<organism evidence="8 9">
    <name type="scientific">Trinickia violacea</name>
    <dbReference type="NCBI Taxonomy" id="2571746"/>
    <lineage>
        <taxon>Bacteria</taxon>
        <taxon>Pseudomonadati</taxon>
        <taxon>Pseudomonadota</taxon>
        <taxon>Betaproteobacteria</taxon>
        <taxon>Burkholderiales</taxon>
        <taxon>Burkholderiaceae</taxon>
        <taxon>Trinickia</taxon>
    </lineage>
</organism>